<evidence type="ECO:0000313" key="10">
    <source>
        <dbReference type="Proteomes" id="UP000619101"/>
    </source>
</evidence>
<evidence type="ECO:0000256" key="4">
    <source>
        <dbReference type="ARBA" id="ARBA00022475"/>
    </source>
</evidence>
<dbReference type="InterPro" id="IPR002657">
    <property type="entry name" value="BilAc:Na_symport/Acr3"/>
</dbReference>
<dbReference type="Proteomes" id="UP000619101">
    <property type="component" value="Unassembled WGS sequence"/>
</dbReference>
<evidence type="ECO:0000256" key="2">
    <source>
        <dbReference type="ARBA" id="ARBA00010110"/>
    </source>
</evidence>
<feature type="transmembrane region" description="Helical" evidence="8">
    <location>
        <begin position="100"/>
        <end position="120"/>
    </location>
</feature>
<keyword evidence="7 8" id="KW-0472">Membrane</keyword>
<evidence type="ECO:0000256" key="3">
    <source>
        <dbReference type="ARBA" id="ARBA00022448"/>
    </source>
</evidence>
<keyword evidence="4" id="KW-1003">Cell membrane</keyword>
<proteinExistence type="inferred from homology"/>
<dbReference type="Gene3D" id="1.20.1530.20">
    <property type="match status" value="1"/>
</dbReference>
<keyword evidence="3" id="KW-0813">Transport</keyword>
<evidence type="ECO:0000256" key="6">
    <source>
        <dbReference type="ARBA" id="ARBA00022989"/>
    </source>
</evidence>
<dbReference type="RefSeq" id="WP_191699317.1">
    <property type="nucleotide sequence ID" value="NZ_JACSPZ010000002.1"/>
</dbReference>
<evidence type="ECO:0000256" key="5">
    <source>
        <dbReference type="ARBA" id="ARBA00022692"/>
    </source>
</evidence>
<dbReference type="PANTHER" id="PTHR43057">
    <property type="entry name" value="ARSENITE EFFLUX TRANSPORTER"/>
    <property type="match status" value="1"/>
</dbReference>
<organism evidence="9 10">
    <name type="scientific">Solibacillus faecavium</name>
    <dbReference type="NCBI Taxonomy" id="2762221"/>
    <lineage>
        <taxon>Bacteria</taxon>
        <taxon>Bacillati</taxon>
        <taxon>Bacillota</taxon>
        <taxon>Bacilli</taxon>
        <taxon>Bacillales</taxon>
        <taxon>Caryophanaceae</taxon>
        <taxon>Solibacillus</taxon>
    </lineage>
</organism>
<evidence type="ECO:0000313" key="9">
    <source>
        <dbReference type="EMBL" id="MBD8036371.1"/>
    </source>
</evidence>
<dbReference type="EMBL" id="JACSPZ010000002">
    <property type="protein sequence ID" value="MBD8036371.1"/>
    <property type="molecule type" value="Genomic_DNA"/>
</dbReference>
<dbReference type="InterPro" id="IPR038770">
    <property type="entry name" value="Na+/solute_symporter_sf"/>
</dbReference>
<feature type="transmembrane region" description="Helical" evidence="8">
    <location>
        <begin position="225"/>
        <end position="251"/>
    </location>
</feature>
<accession>A0ABR8XWP5</accession>
<feature type="transmembrane region" description="Helical" evidence="8">
    <location>
        <begin position="39"/>
        <end position="57"/>
    </location>
</feature>
<dbReference type="Pfam" id="PF01758">
    <property type="entry name" value="SBF"/>
    <property type="match status" value="1"/>
</dbReference>
<feature type="transmembrane region" description="Helical" evidence="8">
    <location>
        <begin position="12"/>
        <end position="33"/>
    </location>
</feature>
<dbReference type="PANTHER" id="PTHR43057:SF1">
    <property type="entry name" value="ARSENICAL-RESISTANCE PROTEIN 3"/>
    <property type="match status" value="1"/>
</dbReference>
<dbReference type="InterPro" id="IPR004706">
    <property type="entry name" value="Arsenical-R_Acr3"/>
</dbReference>
<feature type="transmembrane region" description="Helical" evidence="8">
    <location>
        <begin position="127"/>
        <end position="151"/>
    </location>
</feature>
<gene>
    <name evidence="9" type="ORF">H9635_06415</name>
</gene>
<evidence type="ECO:0000256" key="8">
    <source>
        <dbReference type="SAM" id="Phobius"/>
    </source>
</evidence>
<sequence length="320" mass="35446">MISREKLEANQVFLYLFILVVAITFGLTAPNIATQLDSTISIIIGILMYSMFSQIPFHSLKGSLLNRRFMLALCIVNYIAVPIVVWLLSQLLPDYPPLLLGLYLVLLTPCIDYVIVFTAIGRGNEKAILTATPFLFISQMLLLPLYLWLFIGREATSLVEVTPFAEAFFGLIVLPLIVAVAIQKWGNSAKVGSRIIHLSGWLPVPFMAITLFVVVASQISKLSGSFYWIAKVIPIYIAFMIIMPFISKIVGKWMDLDVPTTRALIFSGSTRNSLVVLPLAFALPNEVSILVAAIIITQTIVEIVGELIYIKVIPNVVMPD</sequence>
<feature type="transmembrane region" description="Helical" evidence="8">
    <location>
        <begin position="69"/>
        <end position="88"/>
    </location>
</feature>
<keyword evidence="5 8" id="KW-0812">Transmembrane</keyword>
<evidence type="ECO:0000256" key="7">
    <source>
        <dbReference type="ARBA" id="ARBA00023136"/>
    </source>
</evidence>
<comment type="caution">
    <text evidence="9">The sequence shown here is derived from an EMBL/GenBank/DDBJ whole genome shotgun (WGS) entry which is preliminary data.</text>
</comment>
<keyword evidence="10" id="KW-1185">Reference proteome</keyword>
<comment type="similarity">
    <text evidence="2">Belongs to the arsenical resistance-3 (ACR3) (TC 2.A.59) family.</text>
</comment>
<reference evidence="9 10" key="1">
    <citation type="submission" date="2020-08" db="EMBL/GenBank/DDBJ databases">
        <title>A Genomic Blueprint of the Chicken Gut Microbiome.</title>
        <authorList>
            <person name="Gilroy R."/>
            <person name="Ravi A."/>
            <person name="Getino M."/>
            <person name="Pursley I."/>
            <person name="Horton D.L."/>
            <person name="Alikhan N.-F."/>
            <person name="Baker D."/>
            <person name="Gharbi K."/>
            <person name="Hall N."/>
            <person name="Watson M."/>
            <person name="Adriaenssens E.M."/>
            <person name="Foster-Nyarko E."/>
            <person name="Jarju S."/>
            <person name="Secka A."/>
            <person name="Antonio M."/>
            <person name="Oren A."/>
            <person name="Chaudhuri R."/>
            <person name="La Ragione R.M."/>
            <person name="Hildebrand F."/>
            <person name="Pallen M.J."/>
        </authorList>
    </citation>
    <scope>NUCLEOTIDE SEQUENCE [LARGE SCALE GENOMIC DNA]</scope>
    <source>
        <strain evidence="9 10">A46</strain>
    </source>
</reference>
<name>A0ABR8XWP5_9BACL</name>
<keyword evidence="6 8" id="KW-1133">Transmembrane helix</keyword>
<comment type="subcellular location">
    <subcellularLocation>
        <location evidence="1">Cell membrane</location>
        <topology evidence="1">Multi-pass membrane protein</topology>
    </subcellularLocation>
</comment>
<protein>
    <submittedName>
        <fullName evidence="9">Arsenic resistance protein</fullName>
    </submittedName>
</protein>
<feature type="transmembrane region" description="Helical" evidence="8">
    <location>
        <begin position="163"/>
        <end position="183"/>
    </location>
</feature>
<evidence type="ECO:0000256" key="1">
    <source>
        <dbReference type="ARBA" id="ARBA00004651"/>
    </source>
</evidence>
<feature type="transmembrane region" description="Helical" evidence="8">
    <location>
        <begin position="195"/>
        <end position="219"/>
    </location>
</feature>